<sequence length="269" mass="31195">MDTVALDKNNLRARVDALLDGMIERFYQVAPLGGYQKDAAEIDLNYFVRHSIETVLRIRHKRMIDALVIHYFTKHNPRLAKAWANYTEDEMLHGHMFARDLQKLAGLTIEEIYQQYEPLFSTKLLNGYFYFTLEHEGPMAAITSAYFLEYTTRKTQPVWLDNLERVFGKENLMGARGHVNHDIRDNHNDFVWDVLAALINNEEDEARFFMHLNHIYGLFVAYFQDVYQQTLASNDQAGIEKITLLAVKEANHLRAVTGKPVYEYAGNAS</sequence>
<evidence type="ECO:0008006" key="3">
    <source>
        <dbReference type="Google" id="ProtNLM"/>
    </source>
</evidence>
<dbReference type="EMBL" id="QQAX01000002">
    <property type="protein sequence ID" value="RDI48648.1"/>
    <property type="molecule type" value="Genomic_DNA"/>
</dbReference>
<dbReference type="SUPFAM" id="SSF48613">
    <property type="entry name" value="Heme oxygenase-like"/>
    <property type="match status" value="1"/>
</dbReference>
<dbReference type="RefSeq" id="WP_114833454.1">
    <property type="nucleotide sequence ID" value="NZ_LR699114.1"/>
</dbReference>
<keyword evidence="2" id="KW-1185">Reference proteome</keyword>
<dbReference type="Gene3D" id="1.20.910.10">
    <property type="entry name" value="Heme oxygenase-like"/>
    <property type="match status" value="1"/>
</dbReference>
<organism evidence="1 2">
    <name type="scientific">Aquicella lusitana</name>
    <dbReference type="NCBI Taxonomy" id="254246"/>
    <lineage>
        <taxon>Bacteria</taxon>
        <taxon>Pseudomonadati</taxon>
        <taxon>Pseudomonadota</taxon>
        <taxon>Gammaproteobacteria</taxon>
        <taxon>Legionellales</taxon>
        <taxon>Coxiellaceae</taxon>
        <taxon>Aquicella</taxon>
    </lineage>
</organism>
<proteinExistence type="predicted"/>
<comment type="caution">
    <text evidence="1">The sequence shown here is derived from an EMBL/GenBank/DDBJ whole genome shotgun (WGS) entry which is preliminary data.</text>
</comment>
<evidence type="ECO:0000313" key="1">
    <source>
        <dbReference type="EMBL" id="RDI48648.1"/>
    </source>
</evidence>
<dbReference type="OrthoDB" id="6916651at2"/>
<gene>
    <name evidence="1" type="ORF">C8D86_10276</name>
</gene>
<dbReference type="AlphaFoldDB" id="A0A370GYC2"/>
<name>A0A370GYC2_9COXI</name>
<reference evidence="1 2" key="1">
    <citation type="submission" date="2018-07" db="EMBL/GenBank/DDBJ databases">
        <title>Genomic Encyclopedia of Type Strains, Phase IV (KMG-IV): sequencing the most valuable type-strain genomes for metagenomic binning, comparative biology and taxonomic classification.</title>
        <authorList>
            <person name="Goeker M."/>
        </authorList>
    </citation>
    <scope>NUCLEOTIDE SEQUENCE [LARGE SCALE GENOMIC DNA]</scope>
    <source>
        <strain evidence="1 2">DSM 16500</strain>
    </source>
</reference>
<accession>A0A370GYC2</accession>
<protein>
    <recommendedName>
        <fullName evidence="3">Heme oxygenase-like protein</fullName>
    </recommendedName>
</protein>
<dbReference type="InterPro" id="IPR016084">
    <property type="entry name" value="Haem_Oase-like_multi-hlx"/>
</dbReference>
<evidence type="ECO:0000313" key="2">
    <source>
        <dbReference type="Proteomes" id="UP000254720"/>
    </source>
</evidence>
<dbReference type="Proteomes" id="UP000254720">
    <property type="component" value="Unassembled WGS sequence"/>
</dbReference>